<dbReference type="GO" id="GO:0005768">
    <property type="term" value="C:endosome"/>
    <property type="evidence" value="ECO:0007669"/>
    <property type="project" value="TreeGrafter"/>
</dbReference>
<evidence type="ECO:0000313" key="5">
    <source>
        <dbReference type="EMBL" id="KFG32717.1"/>
    </source>
</evidence>
<dbReference type="PANTHER" id="PTHR12811:SF0">
    <property type="entry name" value="VACUOLAR PROTEIN SORTING-ASSOCIATED PROTEIN 16 HOMOLOG"/>
    <property type="match status" value="1"/>
</dbReference>
<dbReference type="InterPro" id="IPR006925">
    <property type="entry name" value="Vps16_C"/>
</dbReference>
<dbReference type="GO" id="GO:0006886">
    <property type="term" value="P:intracellular protein transport"/>
    <property type="evidence" value="ECO:0007669"/>
    <property type="project" value="InterPro"/>
</dbReference>
<evidence type="ECO:0000256" key="2">
    <source>
        <dbReference type="PIRNR" id="PIRNR007949"/>
    </source>
</evidence>
<comment type="similarity">
    <text evidence="1 2">Belongs to the VPS16 family.</text>
</comment>
<dbReference type="InterPro" id="IPR011047">
    <property type="entry name" value="Quinoprotein_ADH-like_sf"/>
</dbReference>
<dbReference type="AlphaFoldDB" id="A0A086JKP9"/>
<dbReference type="VEuPathDB" id="ToxoDB:TGDOM2_320670"/>
<evidence type="ECO:0000256" key="1">
    <source>
        <dbReference type="ARBA" id="ARBA00009250"/>
    </source>
</evidence>
<protein>
    <submittedName>
        <fullName evidence="5">Vps16, N-terminal region protein</fullName>
    </submittedName>
</protein>
<dbReference type="Pfam" id="PF04840">
    <property type="entry name" value="Vps16_C"/>
    <property type="match status" value="1"/>
</dbReference>
<dbReference type="GO" id="GO:0042144">
    <property type="term" value="P:vacuole fusion, non-autophagic"/>
    <property type="evidence" value="ECO:0007669"/>
    <property type="project" value="TreeGrafter"/>
</dbReference>
<evidence type="ECO:0000259" key="3">
    <source>
        <dbReference type="Pfam" id="PF04840"/>
    </source>
</evidence>
<dbReference type="InterPro" id="IPR006926">
    <property type="entry name" value="Vps16_N"/>
</dbReference>
<feature type="domain" description="Vps16 N-terminal" evidence="4">
    <location>
        <begin position="32"/>
        <end position="462"/>
    </location>
</feature>
<dbReference type="GO" id="GO:0030897">
    <property type="term" value="C:HOPS complex"/>
    <property type="evidence" value="ECO:0007669"/>
    <property type="project" value="TreeGrafter"/>
</dbReference>
<dbReference type="EMBL" id="AHZU02001402">
    <property type="protein sequence ID" value="KFG32717.1"/>
    <property type="molecule type" value="Genomic_DNA"/>
</dbReference>
<evidence type="ECO:0000259" key="4">
    <source>
        <dbReference type="Pfam" id="PF04841"/>
    </source>
</evidence>
<dbReference type="PIRSF" id="PIRSF007949">
    <property type="entry name" value="VPS16"/>
    <property type="match status" value="1"/>
</dbReference>
<dbReference type="GO" id="GO:0003779">
    <property type="term" value="F:actin binding"/>
    <property type="evidence" value="ECO:0007669"/>
    <property type="project" value="TreeGrafter"/>
</dbReference>
<name>A0A086JKP9_TOXGO</name>
<dbReference type="GO" id="GO:0016197">
    <property type="term" value="P:endosomal transport"/>
    <property type="evidence" value="ECO:0007669"/>
    <property type="project" value="TreeGrafter"/>
</dbReference>
<evidence type="ECO:0000313" key="6">
    <source>
        <dbReference type="Proteomes" id="UP000028837"/>
    </source>
</evidence>
<dbReference type="Pfam" id="PF04841">
    <property type="entry name" value="Vps16_N"/>
    <property type="match status" value="1"/>
</dbReference>
<feature type="domain" description="Vps16 C-terminal" evidence="3">
    <location>
        <begin position="593"/>
        <end position="904"/>
    </location>
</feature>
<dbReference type="OrthoDB" id="1792at2759"/>
<dbReference type="Proteomes" id="UP000028837">
    <property type="component" value="Unassembled WGS sequence"/>
</dbReference>
<organism evidence="5 6">
    <name type="scientific">Toxoplasma gondii GAB2-2007-GAL-DOM2</name>
    <dbReference type="NCBI Taxonomy" id="1130820"/>
    <lineage>
        <taxon>Eukaryota</taxon>
        <taxon>Sar</taxon>
        <taxon>Alveolata</taxon>
        <taxon>Apicomplexa</taxon>
        <taxon>Conoidasida</taxon>
        <taxon>Coccidia</taxon>
        <taxon>Eucoccidiorida</taxon>
        <taxon>Eimeriorina</taxon>
        <taxon>Sarcocystidae</taxon>
        <taxon>Toxoplasma</taxon>
    </lineage>
</organism>
<comment type="caution">
    <text evidence="5">The sequence shown here is derived from an EMBL/GenBank/DDBJ whole genome shotgun (WGS) entry which is preliminary data.</text>
</comment>
<dbReference type="InterPro" id="IPR016534">
    <property type="entry name" value="VPS16"/>
</dbReference>
<proteinExistence type="inferred from homology"/>
<dbReference type="Gene3D" id="1.10.150.780">
    <property type="entry name" value="Vps16, C-terminal region"/>
    <property type="match status" value="1"/>
</dbReference>
<gene>
    <name evidence="5" type="ORF">TGDOM2_320670</name>
</gene>
<reference evidence="5 6" key="1">
    <citation type="submission" date="2014-02" db="EMBL/GenBank/DDBJ databases">
        <authorList>
            <person name="Sibley D."/>
            <person name="Venepally P."/>
            <person name="Karamycheva S."/>
            <person name="Hadjithomas M."/>
            <person name="Khan A."/>
            <person name="Brunk B."/>
            <person name="Roos D."/>
            <person name="Caler E."/>
            <person name="Lorenzi H."/>
        </authorList>
    </citation>
    <scope>NUCLEOTIDE SEQUENCE [LARGE SCALE GENOMIC DNA]</scope>
    <source>
        <strain evidence="5 6">GAB2-2007-GAL-DOM2</strain>
    </source>
</reference>
<dbReference type="PANTHER" id="PTHR12811">
    <property type="entry name" value="VACUOLAR PROTEIN SORTING VPS16"/>
    <property type="match status" value="1"/>
</dbReference>
<dbReference type="SUPFAM" id="SSF50998">
    <property type="entry name" value="Quinoprotein alcohol dehydrogenase-like"/>
    <property type="match status" value="1"/>
</dbReference>
<sequence length="920" mass="101514">MATPAGLPPPAFGPASLSPAADFSFSAGANGSSDWQCLDSVWYRKLDVFDMEWKHERQLFDLFVVAAAPYGGPVACVRNEKVFQPAKKNIKPELQIFSARGRLLAKSPWTYSRLVTMSWNNDEVLVCVFQDGVVRTFSPQCEKLHFFSLDERIKVEGGLVQAAVGGCGIVALTAALNFYYNDAFDRSQTIVLPDTGLRGPPLSLCILPAAPCAGSDPNEKTFSWFSPSTTKLEELRIVVATESGALLLLDRHKCVDLKLDDGPFVALSVSRSGRLLACLSSTGQLRVLSTAGIPRAIASPFLERQMRPKQVQWCGDDCLALYIPMHTPSGDVQHTLFLGGPKNEWLPFQYGTTRGGSVLLLVAEVDGLRIVTNSKTEFLHRVAASTDAVFSVGSCEPPAMLCYAVERYRAHDAAADESLRSIKQDLAEAAEACIDAATYEWQFEQAAALLQAAVFGRQFLDGGARQSCRSFVRACRDLRICYAVRQPPLEMPISVAQLRHMSLATLVRHIANRRQHLLAYRICQYVGLPARAVLASWAMEKIQHSVSLTDEELSAVVCRRLALASSESPLVLGSPPALHKEGKEKLASVLPLAKVALCAAQAGRPVLATRLTEFEVVTKEQVKMLLKLAELNIAMEKAVGSGDPDLVMQCLYSALAHEQQATGEESDLSLLIEVLHDRPLAQDLFALYCRETGQRNMLQLYYERSNRACDAGWTALTVASRQRSGEEKKKTLRRAARGFADCQTSQDLAAFAHASVLSQIDLLNYQTELEVKANSRGWSHPPHVFVGLSLMETVRQVILKMEFHEADNLQKVFKIPEKRYWRCKIDALADGRFFDELLAFAQYRTSPVGYDPFITACMRNEAWEAAAKLVPKVKDPEEQAMWYSQLGMQREAEEAAKNAGSQSLSGGLLQTLTDALKGRR</sequence>
<dbReference type="GO" id="GO:0005765">
    <property type="term" value="C:lysosomal membrane"/>
    <property type="evidence" value="ECO:0007669"/>
    <property type="project" value="TreeGrafter"/>
</dbReference>
<accession>A0A086JKP9</accession>
<dbReference type="InterPro" id="IPR038132">
    <property type="entry name" value="Vps16_C_sf"/>
</dbReference>